<dbReference type="PRINTS" id="PR01415">
    <property type="entry name" value="ANKYRIN"/>
</dbReference>
<dbReference type="SUPFAM" id="SSF48403">
    <property type="entry name" value="Ankyrin repeat"/>
    <property type="match status" value="1"/>
</dbReference>
<sequence>MRFLARMRNWEFRQLPAVHRCSRPTRPDKARKVGYKAKQGYCIYRVRVKRGDRKKRVAKGIVYGKPVNQGINKWKAVRNLRSIAEERVGRKCGSLRVLNSYWVAQDAMHKWYEVVMVDPFHNAIRNDPRINWICKPVMKHRELRGVTAAGRKARGLLKKGKRAQPDAAAPLPVRPVQLNFGPPESDSVEGWEAAFGTVTGTPFLQLTSLDPPVFGYWGGDYQSAVHVQLDASPNGSFSILPENVFLCLVSVPVGSYHLEVSVGNASGVASSCLELDNGVRIYEGQTLAGAIDTAFAQLQKQDLDSCLTLRACAEAVVNSWKATGAQARDRLPSLLNASPALHHGANPEKPERCPSSWELELRRVHADLKEKLENPHFVATRCDQDGSGDLSFHELQQALRVFGRSFQGPELQELMLGQTWISKERFAEIIEASHPSRRRIVPHSLRGMALGQLHHLETLFVTSGWLAMQCNSFNTVNSQAILDGKMFYQAPNLYGLDMFVVTPMSKPGHCMARDQDHQQSIPASTEPASFSELLNPHGLYVHCFVSHFWGHDFHSTVKALEMWAGTKLRALETEDPEAVVFWICLFALNQHNVAEEVGKTPRQGPFNAALSQATGGAVMVLDAQINPFRRIWCLFEISRLKDLERPFELISDMGSLSQPESFQWEAEAIVMLRATCEALWEVSAMRAQSSVEADKYAIWAETVSNGLKGAIEAHGAKAFFDAEIQASGLDGLNCFFGNFDHYVRSLLSSSVLQLSLARADYASAAKCCLHGASFTREQLQEICTSFSADGQRTVWLTELLSKATDATMAQLLLQCGADVAARVRNGETALLGAARGGQVAVVRMLLQHGADAGATRHDGATALMCAATAGYEHVAKLLLLHRANAGAKRNDGLTALLCAATVGHEHVAKLLLHHGANAAAARNDGFTPLMFAAKCGHEPVVRLLLHHGVDVGATRGDGATALMDATQGGHEAVIRLLLQHGADKGAARSLGCDKAELERCIEFHMELPSFSHFVINM</sequence>
<dbReference type="Proteomes" id="UP001642484">
    <property type="component" value="Unassembled WGS sequence"/>
</dbReference>
<keyword evidence="8" id="KW-1185">Reference proteome</keyword>
<feature type="repeat" description="ANK" evidence="4">
    <location>
        <begin position="891"/>
        <end position="923"/>
    </location>
</feature>
<keyword evidence="2 5" id="KW-0689">Ribosomal protein</keyword>
<reference evidence="7 8" key="1">
    <citation type="submission" date="2024-02" db="EMBL/GenBank/DDBJ databases">
        <authorList>
            <person name="Chen Y."/>
            <person name="Shah S."/>
            <person name="Dougan E. K."/>
            <person name="Thang M."/>
            <person name="Chan C."/>
        </authorList>
    </citation>
    <scope>NUCLEOTIDE SEQUENCE [LARGE SCALE GENOMIC DNA]</scope>
</reference>
<dbReference type="SMART" id="SM01384">
    <property type="entry name" value="Ribosomal_L15e"/>
    <property type="match status" value="1"/>
</dbReference>
<dbReference type="PROSITE" id="PS00018">
    <property type="entry name" value="EF_HAND_1"/>
    <property type="match status" value="1"/>
</dbReference>
<gene>
    <name evidence="7" type="ORF">CCMP2556_LOCUS48194</name>
</gene>
<organism evidence="7 8">
    <name type="scientific">Durusdinium trenchii</name>
    <dbReference type="NCBI Taxonomy" id="1381693"/>
    <lineage>
        <taxon>Eukaryota</taxon>
        <taxon>Sar</taxon>
        <taxon>Alveolata</taxon>
        <taxon>Dinophyceae</taxon>
        <taxon>Suessiales</taxon>
        <taxon>Symbiodiniaceae</taxon>
        <taxon>Durusdinium</taxon>
    </lineage>
</organism>
<dbReference type="InterPro" id="IPR018247">
    <property type="entry name" value="EF_Hand_1_Ca_BS"/>
</dbReference>
<dbReference type="PROSITE" id="PS50297">
    <property type="entry name" value="ANK_REP_REGION"/>
    <property type="match status" value="4"/>
</dbReference>
<dbReference type="Gene3D" id="3.40.1120.10">
    <property type="entry name" value="Ribosomal protein l15e"/>
    <property type="match status" value="1"/>
</dbReference>
<evidence type="ECO:0000256" key="2">
    <source>
        <dbReference type="ARBA" id="ARBA00022980"/>
    </source>
</evidence>
<feature type="repeat" description="ANK" evidence="4">
    <location>
        <begin position="957"/>
        <end position="989"/>
    </location>
</feature>
<dbReference type="InterPro" id="IPR036770">
    <property type="entry name" value="Ankyrin_rpt-contain_sf"/>
</dbReference>
<dbReference type="PANTHER" id="PTHR11847">
    <property type="entry name" value="RIBOSOMAL PROTEIN L15"/>
    <property type="match status" value="1"/>
</dbReference>
<dbReference type="PANTHER" id="PTHR11847:SF4">
    <property type="entry name" value="LARGE RIBOSOMAL SUBUNIT PROTEIN EL15"/>
    <property type="match status" value="1"/>
</dbReference>
<dbReference type="PROSITE" id="PS50088">
    <property type="entry name" value="ANK_REPEAT"/>
    <property type="match status" value="5"/>
</dbReference>
<dbReference type="Pfam" id="PF12796">
    <property type="entry name" value="Ank_2"/>
    <property type="match status" value="1"/>
</dbReference>
<dbReference type="InterPro" id="IPR012678">
    <property type="entry name" value="Ribosomal_uL23/eL15/eS24_sf"/>
</dbReference>
<dbReference type="EMBL" id="CAXAMN010026361">
    <property type="protein sequence ID" value="CAK9102408.1"/>
    <property type="molecule type" value="Genomic_DNA"/>
</dbReference>
<evidence type="ECO:0000256" key="5">
    <source>
        <dbReference type="RuleBase" id="RU000663"/>
    </source>
</evidence>
<evidence type="ECO:0000313" key="8">
    <source>
        <dbReference type="Proteomes" id="UP001642484"/>
    </source>
</evidence>
<evidence type="ECO:0000256" key="1">
    <source>
        <dbReference type="ARBA" id="ARBA00006857"/>
    </source>
</evidence>
<protein>
    <recommendedName>
        <fullName evidence="5">Ribosomal protein L15</fullName>
    </recommendedName>
</protein>
<dbReference type="Pfam" id="PF00023">
    <property type="entry name" value="Ank"/>
    <property type="match status" value="2"/>
</dbReference>
<dbReference type="InterPro" id="IPR002110">
    <property type="entry name" value="Ankyrin_rpt"/>
</dbReference>
<accession>A0ABP0RP50</accession>
<feature type="repeat" description="ANK" evidence="4">
    <location>
        <begin position="858"/>
        <end position="890"/>
    </location>
</feature>
<dbReference type="PROSITE" id="PS50222">
    <property type="entry name" value="EF_HAND_2"/>
    <property type="match status" value="1"/>
</dbReference>
<name>A0ABP0RP50_9DINO</name>
<dbReference type="SUPFAM" id="SSF54189">
    <property type="entry name" value="Ribosomal proteins S24e, L23 and L15e"/>
    <property type="match status" value="1"/>
</dbReference>
<evidence type="ECO:0000313" key="7">
    <source>
        <dbReference type="EMBL" id="CAK9102408.1"/>
    </source>
</evidence>
<evidence type="ECO:0000256" key="3">
    <source>
        <dbReference type="ARBA" id="ARBA00023274"/>
    </source>
</evidence>
<feature type="repeat" description="ANK" evidence="4">
    <location>
        <begin position="825"/>
        <end position="857"/>
    </location>
</feature>
<comment type="similarity">
    <text evidence="1 5">Belongs to the eukaryotic ribosomal protein eL15 family.</text>
</comment>
<dbReference type="InterPro" id="IPR024794">
    <property type="entry name" value="Rbsml_eL15_core_dom_sf"/>
</dbReference>
<feature type="repeat" description="ANK" evidence="4">
    <location>
        <begin position="924"/>
        <end position="956"/>
    </location>
</feature>
<dbReference type="SMART" id="SM00248">
    <property type="entry name" value="ANK"/>
    <property type="match status" value="5"/>
</dbReference>
<comment type="caution">
    <text evidence="7">The sequence shown here is derived from an EMBL/GenBank/DDBJ whole genome shotgun (WGS) entry which is preliminary data.</text>
</comment>
<evidence type="ECO:0000256" key="4">
    <source>
        <dbReference type="PROSITE-ProRule" id="PRU00023"/>
    </source>
</evidence>
<keyword evidence="3 5" id="KW-0687">Ribonucleoprotein</keyword>
<feature type="domain" description="EF-hand" evidence="6">
    <location>
        <begin position="383"/>
        <end position="405"/>
    </location>
</feature>
<dbReference type="InterPro" id="IPR000439">
    <property type="entry name" value="Ribosomal_eL15"/>
</dbReference>
<dbReference type="Gene3D" id="1.25.40.20">
    <property type="entry name" value="Ankyrin repeat-containing domain"/>
    <property type="match status" value="1"/>
</dbReference>
<dbReference type="Pfam" id="PF00827">
    <property type="entry name" value="Ribosomal_L15e"/>
    <property type="match status" value="1"/>
</dbReference>
<dbReference type="InterPro" id="IPR002048">
    <property type="entry name" value="EF_hand_dom"/>
</dbReference>
<keyword evidence="4" id="KW-0040">ANK repeat</keyword>
<evidence type="ECO:0000259" key="6">
    <source>
        <dbReference type="PROSITE" id="PS50222"/>
    </source>
</evidence>
<proteinExistence type="inferred from homology"/>